<dbReference type="Proteomes" id="UP000077202">
    <property type="component" value="Unassembled WGS sequence"/>
</dbReference>
<evidence type="ECO:0000256" key="1">
    <source>
        <dbReference type="ARBA" id="ARBA00010371"/>
    </source>
</evidence>
<dbReference type="EMBL" id="LVLJ01002341">
    <property type="protein sequence ID" value="OAE25350.1"/>
    <property type="molecule type" value="Genomic_DNA"/>
</dbReference>
<dbReference type="EMBL" id="AP019871">
    <property type="protein sequence ID" value="BBN13636.1"/>
    <property type="molecule type" value="Genomic_DNA"/>
</dbReference>
<dbReference type="PANTHER" id="PTHR44573">
    <property type="entry name" value="NADPH-DEPENDENT ALKENAL/ONE OXIDOREDUCTASE, CHLOROPLASTIC"/>
    <property type="match status" value="1"/>
</dbReference>
<reference evidence="5 6" key="1">
    <citation type="submission" date="2016-03" db="EMBL/GenBank/DDBJ databases">
        <title>Mechanisms controlling the formation of the plant cell surface in tip-growing cells are functionally conserved among land plants.</title>
        <authorList>
            <person name="Honkanen S."/>
            <person name="Jones V.A."/>
            <person name="Morieri G."/>
            <person name="Champion C."/>
            <person name="Hetherington A.J."/>
            <person name="Kelly S."/>
            <person name="Saint-Marcoux D."/>
            <person name="Proust H."/>
            <person name="Prescott H."/>
            <person name="Dolan L."/>
        </authorList>
    </citation>
    <scope>NUCLEOTIDE SEQUENCE [LARGE SCALE GENOMIC DNA]</scope>
    <source>
        <strain evidence="6">cv. Tak-1 and cv. Tak-2</strain>
        <tissue evidence="5">Whole gametophyte</tissue>
    </source>
</reference>
<dbReference type="GO" id="GO:0016628">
    <property type="term" value="F:oxidoreductase activity, acting on the CH-CH group of donors, NAD or NADP as acceptor"/>
    <property type="evidence" value="ECO:0007669"/>
    <property type="project" value="InterPro"/>
</dbReference>
<dbReference type="Gene3D" id="3.40.50.720">
    <property type="entry name" value="NAD(P)-binding Rossmann-like Domain"/>
    <property type="match status" value="1"/>
</dbReference>
<dbReference type="SMART" id="SM00829">
    <property type="entry name" value="PKS_ER"/>
    <property type="match status" value="1"/>
</dbReference>
<dbReference type="SUPFAM" id="SSF51735">
    <property type="entry name" value="NAD(P)-binding Rossmann-fold domains"/>
    <property type="match status" value="1"/>
</dbReference>
<keyword evidence="2" id="KW-0560">Oxidoreductase</keyword>
<reference evidence="4" key="2">
    <citation type="journal article" date="2019" name="Curr. Biol.">
        <title>Chromatin organization in early land plants reveals an ancestral association between H3K27me3, transposons, and constitutive heterochromatin.</title>
        <authorList>
            <person name="Montgomery S.A."/>
            <person name="Tanizawa Y."/>
            <person name="Galik B."/>
            <person name="Wang N."/>
            <person name="Ito T."/>
            <person name="Mochizuki T."/>
            <person name="Akimcheva S."/>
            <person name="Bowman J."/>
            <person name="Cognat V."/>
            <person name="Drouard L."/>
            <person name="Ekker H."/>
            <person name="Houng S."/>
            <person name="Kohchi T."/>
            <person name="Lin S."/>
            <person name="Liu L.D."/>
            <person name="Nakamura Y."/>
            <person name="Valeeva L.R."/>
            <person name="Shakirov E.V."/>
            <person name="Shippen D.E."/>
            <person name="Wei W."/>
            <person name="Yagura M."/>
            <person name="Yamaoka S."/>
            <person name="Yamato K.T."/>
            <person name="Liu C."/>
            <person name="Berger F."/>
        </authorList>
    </citation>
    <scope>NUCLEOTIDE SEQUENCE [LARGE SCALE GENOMIC DNA]</scope>
    <source>
        <strain evidence="4">Tak-1</strain>
    </source>
</reference>
<evidence type="ECO:0000313" key="4">
    <source>
        <dbReference type="EMBL" id="BBN13636.1"/>
    </source>
</evidence>
<keyword evidence="6" id="KW-1185">Reference proteome</keyword>
<gene>
    <name evidence="5" type="ORF">AXG93_4620s1650</name>
    <name evidence="4" type="ORF">Mp_6g05150</name>
</gene>
<dbReference type="InterPro" id="IPR036291">
    <property type="entry name" value="NAD(P)-bd_dom_sf"/>
</dbReference>
<dbReference type="PANTHER" id="PTHR44573:SF1">
    <property type="entry name" value="NADPH-DEPENDENT ALKENAL_ONE OXIDOREDUCTASE, CHLOROPLASTIC"/>
    <property type="match status" value="1"/>
</dbReference>
<proteinExistence type="inferred from homology"/>
<evidence type="ECO:0000256" key="2">
    <source>
        <dbReference type="ARBA" id="ARBA00023002"/>
    </source>
</evidence>
<organism evidence="5 6">
    <name type="scientific">Marchantia polymorpha subsp. ruderalis</name>
    <dbReference type="NCBI Taxonomy" id="1480154"/>
    <lineage>
        <taxon>Eukaryota</taxon>
        <taxon>Viridiplantae</taxon>
        <taxon>Streptophyta</taxon>
        <taxon>Embryophyta</taxon>
        <taxon>Marchantiophyta</taxon>
        <taxon>Marchantiopsida</taxon>
        <taxon>Marchantiidae</taxon>
        <taxon>Marchantiales</taxon>
        <taxon>Marchantiaceae</taxon>
        <taxon>Marchantia</taxon>
    </lineage>
</organism>
<evidence type="ECO:0000259" key="3">
    <source>
        <dbReference type="SMART" id="SM00829"/>
    </source>
</evidence>
<protein>
    <recommendedName>
        <fullName evidence="3">Enoyl reductase (ER) domain-containing protein</fullName>
    </recommendedName>
</protein>
<dbReference type="Pfam" id="PF08240">
    <property type="entry name" value="ADH_N"/>
    <property type="match status" value="1"/>
</dbReference>
<dbReference type="InterPro" id="IPR011032">
    <property type="entry name" value="GroES-like_sf"/>
</dbReference>
<reference evidence="7" key="3">
    <citation type="journal article" date="2020" name="Curr. Biol.">
        <title>Chromatin organization in early land plants reveals an ancestral association between H3K27me3, transposons, and constitutive heterochromatin.</title>
        <authorList>
            <person name="Montgomery S.A."/>
            <person name="Tanizawa Y."/>
            <person name="Galik B."/>
            <person name="Wang N."/>
            <person name="Ito T."/>
            <person name="Mochizuki T."/>
            <person name="Akimcheva S."/>
            <person name="Bowman J.L."/>
            <person name="Cognat V."/>
            <person name="Marechal-Drouard L."/>
            <person name="Ekker H."/>
            <person name="Hong S.F."/>
            <person name="Kohchi T."/>
            <person name="Lin S.S."/>
            <person name="Liu L.D."/>
            <person name="Nakamura Y."/>
            <person name="Valeeva L.R."/>
            <person name="Shakirov E.V."/>
            <person name="Shippen D.E."/>
            <person name="Wei W.L."/>
            <person name="Yagura M."/>
            <person name="Yamaoka S."/>
            <person name="Yamato K.T."/>
            <person name="Liu C."/>
            <person name="Berger F."/>
        </authorList>
    </citation>
    <scope>NUCLEOTIDE SEQUENCE [LARGE SCALE GENOMIC DNA]</scope>
    <source>
        <strain evidence="7">Tak-1</strain>
    </source>
</reference>
<comment type="similarity">
    <text evidence="1">Belongs to the zinc-containing alcohol dehydrogenase family. Quinone oxidoreductase subfamily.</text>
</comment>
<dbReference type="SUPFAM" id="SSF50129">
    <property type="entry name" value="GroES-like"/>
    <property type="match status" value="1"/>
</dbReference>
<accession>A0A176VX20</accession>
<dbReference type="Gene3D" id="3.90.180.10">
    <property type="entry name" value="Medium-chain alcohol dehydrogenases, catalytic domain"/>
    <property type="match status" value="1"/>
</dbReference>
<dbReference type="InterPro" id="IPR020843">
    <property type="entry name" value="ER"/>
</dbReference>
<feature type="domain" description="Enoyl reductase (ER)" evidence="3">
    <location>
        <begin position="104"/>
        <end position="397"/>
    </location>
</feature>
<name>A0A176VX20_MARPO</name>
<dbReference type="InterPro" id="IPR013154">
    <property type="entry name" value="ADH-like_N"/>
</dbReference>
<sequence>MAGVVTAGVGGNVAVLAGQCDGRQRRRRSSSSCKASMSLVPATKFGGAVGLRTKENGGRAWRRELNSSAVLGVRAEIRTEEASADSVAMAIPQTQQAWVYQAYGEKEVMSIGEVAVPELNPDQVLIKVCAAALNPVDSKRRGGKFQATDSDLPIVPGYDCSGIVVKVGSEVSKFKVGDEVYGDTSEFCLNGPKQYGTLAQYTAAEEKLLAKKPQSLTFAEAASLPLALQTAYQGWQKAGIKEGHKVMVLGGAGGVGTLAIQLAKQVFKASSVAATASTGKVDLLKSLGADVVVDYTKQKLEEWPEKYDVVYDTVGKGEGTKVVKPDGGLVVITGPVEPPGFRYVIVSKGSDLEELNPYFETGSMQAVLDPQGLFPFTKVVEAFGYLETGRAFGKVVISPIE</sequence>
<dbReference type="Pfam" id="PF13602">
    <property type="entry name" value="ADH_zinc_N_2"/>
    <property type="match status" value="1"/>
</dbReference>
<dbReference type="Proteomes" id="UP001162541">
    <property type="component" value="Chromosome 6"/>
</dbReference>
<evidence type="ECO:0000313" key="7">
    <source>
        <dbReference type="Proteomes" id="UP001162541"/>
    </source>
</evidence>
<dbReference type="InterPro" id="IPR044626">
    <property type="entry name" value="AOR-like"/>
</dbReference>
<evidence type="ECO:0000313" key="5">
    <source>
        <dbReference type="EMBL" id="OAE25350.1"/>
    </source>
</evidence>
<dbReference type="CDD" id="cd05289">
    <property type="entry name" value="MDR_like_2"/>
    <property type="match status" value="1"/>
</dbReference>
<dbReference type="AlphaFoldDB" id="A0A176VX20"/>
<evidence type="ECO:0000313" key="6">
    <source>
        <dbReference type="Proteomes" id="UP000077202"/>
    </source>
</evidence>